<dbReference type="EMBL" id="WJBH02000008">
    <property type="protein sequence ID" value="KAI9554890.1"/>
    <property type="molecule type" value="Genomic_DNA"/>
</dbReference>
<protein>
    <submittedName>
        <fullName evidence="1">Uncharacterized protein</fullName>
    </submittedName>
</protein>
<evidence type="ECO:0000313" key="2">
    <source>
        <dbReference type="Proteomes" id="UP000820818"/>
    </source>
</evidence>
<keyword evidence="2" id="KW-1185">Reference proteome</keyword>
<gene>
    <name evidence="1" type="ORF">GHT06_020168</name>
</gene>
<evidence type="ECO:0000313" key="1">
    <source>
        <dbReference type="EMBL" id="KAI9554890.1"/>
    </source>
</evidence>
<proteinExistence type="predicted"/>
<reference evidence="1 2" key="1">
    <citation type="submission" date="2022-05" db="EMBL/GenBank/DDBJ databases">
        <title>A multi-omics perspective on studying reproductive biology in Daphnia sinensis.</title>
        <authorList>
            <person name="Jia J."/>
        </authorList>
    </citation>
    <scope>NUCLEOTIDE SEQUENCE [LARGE SCALE GENOMIC DNA]</scope>
    <source>
        <strain evidence="1 2">WSL</strain>
    </source>
</reference>
<comment type="caution">
    <text evidence="1">The sequence shown here is derived from an EMBL/GenBank/DDBJ whole genome shotgun (WGS) entry which is preliminary data.</text>
</comment>
<sequence length="207" mass="23737">MQLELDLQPISTRTIWLFGKYLFKIEKQSNYPMFKPCYNLRRNPISWKDHNTQALTLATSHTIMANINLFQEGDNQAPQRNGIPPWAEMSITLDYLQISKTEALTNQAKARALFYEYKMQKKNAVEAHTNGSLNKERKNTNYAVILPALNIEETGTLEEGTFTLRSYYGKSIRPLLGHEDSIQLPGGRQRIGHLYRLPFSGQSIGFP</sequence>
<dbReference type="AlphaFoldDB" id="A0AAD5L292"/>
<accession>A0AAD5L292</accession>
<organism evidence="1 2">
    <name type="scientific">Daphnia sinensis</name>
    <dbReference type="NCBI Taxonomy" id="1820382"/>
    <lineage>
        <taxon>Eukaryota</taxon>
        <taxon>Metazoa</taxon>
        <taxon>Ecdysozoa</taxon>
        <taxon>Arthropoda</taxon>
        <taxon>Crustacea</taxon>
        <taxon>Branchiopoda</taxon>
        <taxon>Diplostraca</taxon>
        <taxon>Cladocera</taxon>
        <taxon>Anomopoda</taxon>
        <taxon>Daphniidae</taxon>
        <taxon>Daphnia</taxon>
        <taxon>Daphnia similis group</taxon>
    </lineage>
</organism>
<dbReference type="Proteomes" id="UP000820818">
    <property type="component" value="Linkage Group LG8"/>
</dbReference>
<name>A0AAD5L292_9CRUS</name>